<evidence type="ECO:0008006" key="19">
    <source>
        <dbReference type="Google" id="ProtNLM"/>
    </source>
</evidence>
<dbReference type="PANTHER" id="PTHR14102:SF11">
    <property type="entry name" value="LD29223P"/>
    <property type="match status" value="1"/>
</dbReference>
<feature type="domain" description="PDZ" evidence="13">
    <location>
        <begin position="156"/>
        <end position="249"/>
    </location>
</feature>
<dbReference type="Gene3D" id="2.30.42.10">
    <property type="match status" value="1"/>
</dbReference>
<evidence type="ECO:0000313" key="15">
    <source>
        <dbReference type="EMBL" id="JAS06876.1"/>
    </source>
</evidence>
<accession>A0A1B6DMV8</accession>
<dbReference type="CDD" id="cd06403">
    <property type="entry name" value="PB1_Par6"/>
    <property type="match status" value="1"/>
</dbReference>
<dbReference type="InterPro" id="IPR036034">
    <property type="entry name" value="PDZ_sf"/>
</dbReference>
<evidence type="ECO:0000313" key="17">
    <source>
        <dbReference type="EMBL" id="JAS21314.1"/>
    </source>
</evidence>
<keyword evidence="5" id="KW-0796">Tight junction</keyword>
<evidence type="ECO:0000256" key="5">
    <source>
        <dbReference type="ARBA" id="ARBA00022427"/>
    </source>
</evidence>
<dbReference type="GO" id="GO:0005737">
    <property type="term" value="C:cytoplasm"/>
    <property type="evidence" value="ECO:0007669"/>
    <property type="project" value="UniProtKB-SubCell"/>
</dbReference>
<dbReference type="InterPro" id="IPR001478">
    <property type="entry name" value="PDZ"/>
</dbReference>
<dbReference type="CDD" id="cd06718">
    <property type="entry name" value="PDZ_Par6-like"/>
    <property type="match status" value="1"/>
</dbReference>
<dbReference type="SMART" id="SM00666">
    <property type="entry name" value="PB1"/>
    <property type="match status" value="1"/>
</dbReference>
<evidence type="ECO:0000256" key="7">
    <source>
        <dbReference type="ARBA" id="ARBA00022490"/>
    </source>
</evidence>
<dbReference type="InterPro" id="IPR053793">
    <property type="entry name" value="PB1-like"/>
</dbReference>
<keyword evidence="10" id="KW-0472">Membrane</keyword>
<evidence type="ECO:0000256" key="11">
    <source>
        <dbReference type="ARBA" id="ARBA00023306"/>
    </source>
</evidence>
<dbReference type="Pfam" id="PF00595">
    <property type="entry name" value="PDZ"/>
    <property type="match status" value="1"/>
</dbReference>
<dbReference type="GO" id="GO:0051301">
    <property type="term" value="P:cell division"/>
    <property type="evidence" value="ECO:0007669"/>
    <property type="project" value="UniProtKB-KW"/>
</dbReference>
<comment type="similarity">
    <text evidence="4">Belongs to the PAR6 family.</text>
</comment>
<dbReference type="FunFam" id="3.10.20.90:FF:000031">
    <property type="entry name" value="Partitioning defective 6 homolog alpha"/>
    <property type="match status" value="1"/>
</dbReference>
<evidence type="ECO:0000256" key="2">
    <source>
        <dbReference type="ARBA" id="ARBA00004435"/>
    </source>
</evidence>
<dbReference type="EMBL" id="GEDC01026602">
    <property type="protein sequence ID" value="JAS10696.1"/>
    <property type="molecule type" value="Transcribed_RNA"/>
</dbReference>
<keyword evidence="9" id="KW-0965">Cell junction</keyword>
<evidence type="ECO:0000256" key="9">
    <source>
        <dbReference type="ARBA" id="ARBA00022949"/>
    </source>
</evidence>
<evidence type="ECO:0000259" key="13">
    <source>
        <dbReference type="PROSITE" id="PS50106"/>
    </source>
</evidence>
<feature type="compositionally biased region" description="Polar residues" evidence="12">
    <location>
        <begin position="260"/>
        <end position="281"/>
    </location>
</feature>
<dbReference type="Gene3D" id="3.10.20.90">
    <property type="entry name" value="Phosphatidylinositol 3-kinase Catalytic Subunit, Chain A, domain 1"/>
    <property type="match status" value="1"/>
</dbReference>
<dbReference type="PROSITE" id="PS50106">
    <property type="entry name" value="PDZ"/>
    <property type="match status" value="1"/>
</dbReference>
<keyword evidence="11" id="KW-0131">Cell cycle</keyword>
<protein>
    <recommendedName>
        <fullName evidence="19">PDZ domain-containing protein</fullName>
    </recommendedName>
</protein>
<dbReference type="InterPro" id="IPR034868">
    <property type="entry name" value="PB1_Par6"/>
</dbReference>
<dbReference type="GO" id="GO:0007098">
    <property type="term" value="P:centrosome cycle"/>
    <property type="evidence" value="ECO:0007669"/>
    <property type="project" value="TreeGrafter"/>
</dbReference>
<evidence type="ECO:0000256" key="8">
    <source>
        <dbReference type="ARBA" id="ARBA00022618"/>
    </source>
</evidence>
<reference evidence="18" key="1">
    <citation type="submission" date="2015-12" db="EMBL/GenBank/DDBJ databases">
        <title>De novo transcriptome assembly of four potential Pierce s Disease insect vectors from Arizona vineyards.</title>
        <authorList>
            <person name="Tassone E.E."/>
        </authorList>
    </citation>
    <scope>NUCLEOTIDE SEQUENCE</scope>
</reference>
<evidence type="ECO:0000313" key="18">
    <source>
        <dbReference type="EMBL" id="JAS27005.1"/>
    </source>
</evidence>
<dbReference type="PROSITE" id="PS51745">
    <property type="entry name" value="PB1"/>
    <property type="match status" value="1"/>
</dbReference>
<evidence type="ECO:0000313" key="16">
    <source>
        <dbReference type="EMBL" id="JAS10696.1"/>
    </source>
</evidence>
<dbReference type="EMBL" id="GEDC01030422">
    <property type="protein sequence ID" value="JAS06876.1"/>
    <property type="molecule type" value="Transcribed_RNA"/>
</dbReference>
<dbReference type="GO" id="GO:0005923">
    <property type="term" value="C:bicellular tight junction"/>
    <property type="evidence" value="ECO:0007669"/>
    <property type="project" value="UniProtKB-SubCell"/>
</dbReference>
<dbReference type="PANTHER" id="PTHR14102">
    <property type="entry name" value="PAR-6-RELATED"/>
    <property type="match status" value="1"/>
</dbReference>
<dbReference type="EMBL" id="GEDC01010293">
    <property type="protein sequence ID" value="JAS27005.1"/>
    <property type="molecule type" value="Transcribed_RNA"/>
</dbReference>
<keyword evidence="8" id="KW-0132">Cell division</keyword>
<dbReference type="InterPro" id="IPR000270">
    <property type="entry name" value="PB1_dom"/>
</dbReference>
<dbReference type="SMART" id="SM00228">
    <property type="entry name" value="PDZ"/>
    <property type="match status" value="1"/>
</dbReference>
<dbReference type="InterPro" id="IPR051741">
    <property type="entry name" value="PAR6_homolog"/>
</dbReference>
<comment type="subcellular location">
    <subcellularLocation>
        <location evidence="2">Cell junction</location>
        <location evidence="2">Tight junction</location>
    </subcellularLocation>
    <subcellularLocation>
        <location evidence="1">Cell membrane</location>
    </subcellularLocation>
    <subcellularLocation>
        <location evidence="3">Cytoplasm</location>
    </subcellularLocation>
</comment>
<keyword evidence="6" id="KW-1003">Cell membrane</keyword>
<dbReference type="GO" id="GO:0005886">
    <property type="term" value="C:plasma membrane"/>
    <property type="evidence" value="ECO:0007669"/>
    <property type="project" value="UniProtKB-SubCell"/>
</dbReference>
<evidence type="ECO:0000256" key="1">
    <source>
        <dbReference type="ARBA" id="ARBA00004236"/>
    </source>
</evidence>
<evidence type="ECO:0000259" key="14">
    <source>
        <dbReference type="PROSITE" id="PS51745"/>
    </source>
</evidence>
<dbReference type="EMBL" id="GEDC01015984">
    <property type="protein sequence ID" value="JAS21314.1"/>
    <property type="molecule type" value="Transcribed_RNA"/>
</dbReference>
<evidence type="ECO:0000256" key="4">
    <source>
        <dbReference type="ARBA" id="ARBA00008625"/>
    </source>
</evidence>
<evidence type="ECO:0000256" key="3">
    <source>
        <dbReference type="ARBA" id="ARBA00004496"/>
    </source>
</evidence>
<evidence type="ECO:0000256" key="10">
    <source>
        <dbReference type="ARBA" id="ARBA00023136"/>
    </source>
</evidence>
<evidence type="ECO:0000256" key="6">
    <source>
        <dbReference type="ARBA" id="ARBA00022475"/>
    </source>
</evidence>
<evidence type="ECO:0000256" key="12">
    <source>
        <dbReference type="SAM" id="MobiDB-lite"/>
    </source>
</evidence>
<gene>
    <name evidence="15" type="ORF">g.35856</name>
    <name evidence="16" type="ORF">g.35857</name>
    <name evidence="18" type="ORF">g.35858</name>
    <name evidence="17" type="ORF">g.35859</name>
</gene>
<organism evidence="18">
    <name type="scientific">Clastoptera arizonana</name>
    <name type="common">Arizona spittle bug</name>
    <dbReference type="NCBI Taxonomy" id="38151"/>
    <lineage>
        <taxon>Eukaryota</taxon>
        <taxon>Metazoa</taxon>
        <taxon>Ecdysozoa</taxon>
        <taxon>Arthropoda</taxon>
        <taxon>Hexapoda</taxon>
        <taxon>Insecta</taxon>
        <taxon>Pterygota</taxon>
        <taxon>Neoptera</taxon>
        <taxon>Paraneoptera</taxon>
        <taxon>Hemiptera</taxon>
        <taxon>Auchenorrhyncha</taxon>
        <taxon>Cercopoidea</taxon>
        <taxon>Clastopteridae</taxon>
        <taxon>Clastoptera</taxon>
    </lineage>
</organism>
<dbReference type="SUPFAM" id="SSF50156">
    <property type="entry name" value="PDZ domain-like"/>
    <property type="match status" value="1"/>
</dbReference>
<dbReference type="Pfam" id="PF00564">
    <property type="entry name" value="PB1"/>
    <property type="match status" value="1"/>
</dbReference>
<sequence length="314" mass="34539">MSRHSKSHHKIDNGTTVEVKSKFDAEFRRFAVSRATTMKYDEFHGLLERLHQLADVAFLISYTDPRDGDLLPINNDDNLGRALQNAKPLLRVIIQRKGESLEELNGYGTFKPRNLISSILGGTPGRAKSLCISNPHDFRQVSAIIDVDQVPETCRRVRLLKHGSDRPLGFYIRDGTSVRVAPSGLEKVPGIFISRLVPGGLAESTGLLAVNDEVLEVNGIEVFGKTLDQVTDMMVANSWNLIITVKPANQRTIAPRRGSFSRNSQLSSGSRQSAQSVVTTGSDDETYDHDEVVDLTGTAELSEHPPASSTILHL</sequence>
<feature type="region of interest" description="Disordered" evidence="12">
    <location>
        <begin position="254"/>
        <end position="288"/>
    </location>
</feature>
<name>A0A1B6DMV8_9HEMI</name>
<keyword evidence="7" id="KW-0963">Cytoplasm</keyword>
<dbReference type="AlphaFoldDB" id="A0A1B6DMV8"/>
<feature type="domain" description="PB1" evidence="14">
    <location>
        <begin position="16"/>
        <end position="97"/>
    </location>
</feature>
<dbReference type="SUPFAM" id="SSF54277">
    <property type="entry name" value="CAD &amp; PB1 domains"/>
    <property type="match status" value="1"/>
</dbReference>
<dbReference type="FunFam" id="2.30.42.10:FF:000030">
    <property type="entry name" value="Partitioning defective 6 homolog beta"/>
    <property type="match status" value="1"/>
</dbReference>
<proteinExistence type="inferred from homology"/>